<organism evidence="6 7">
    <name type="scientific">Panicum virgatum</name>
    <name type="common">Blackwell switchgrass</name>
    <dbReference type="NCBI Taxonomy" id="38727"/>
    <lineage>
        <taxon>Eukaryota</taxon>
        <taxon>Viridiplantae</taxon>
        <taxon>Streptophyta</taxon>
        <taxon>Embryophyta</taxon>
        <taxon>Tracheophyta</taxon>
        <taxon>Spermatophyta</taxon>
        <taxon>Magnoliopsida</taxon>
        <taxon>Liliopsida</taxon>
        <taxon>Poales</taxon>
        <taxon>Poaceae</taxon>
        <taxon>PACMAD clade</taxon>
        <taxon>Panicoideae</taxon>
        <taxon>Panicodae</taxon>
        <taxon>Paniceae</taxon>
        <taxon>Panicinae</taxon>
        <taxon>Panicum</taxon>
        <taxon>Panicum sect. Hiantes</taxon>
    </lineage>
</organism>
<evidence type="ECO:0000256" key="1">
    <source>
        <dbReference type="ARBA" id="ARBA00005234"/>
    </source>
</evidence>
<dbReference type="PROSITE" id="PS50600">
    <property type="entry name" value="ULP_PROTEASE"/>
    <property type="match status" value="1"/>
</dbReference>
<protein>
    <recommendedName>
        <fullName evidence="5">Ubiquitin-like protease family profile domain-containing protein</fullName>
    </recommendedName>
</protein>
<dbReference type="PANTHER" id="PTHR12606:SF155">
    <property type="entry name" value="OS04G0316900 PROTEIN"/>
    <property type="match status" value="1"/>
</dbReference>
<accession>A0A8T0XR32</accession>
<feature type="domain" description="Ubiquitin-like protease family profile" evidence="5">
    <location>
        <begin position="1"/>
        <end position="160"/>
    </location>
</feature>
<dbReference type="SUPFAM" id="SSF54001">
    <property type="entry name" value="Cysteine proteinases"/>
    <property type="match status" value="1"/>
</dbReference>
<dbReference type="Gene3D" id="3.40.395.10">
    <property type="entry name" value="Adenoviral Proteinase, Chain A"/>
    <property type="match status" value="1"/>
</dbReference>
<dbReference type="InterPro" id="IPR003653">
    <property type="entry name" value="Peptidase_C48_C"/>
</dbReference>
<reference evidence="6 7" key="1">
    <citation type="submission" date="2020-05" db="EMBL/GenBank/DDBJ databases">
        <title>WGS assembly of Panicum virgatum.</title>
        <authorList>
            <person name="Lovell J.T."/>
            <person name="Jenkins J."/>
            <person name="Shu S."/>
            <person name="Juenger T.E."/>
            <person name="Schmutz J."/>
        </authorList>
    </citation>
    <scope>NUCLEOTIDE SEQUENCE [LARGE SCALE GENOMIC DNA]</scope>
    <source>
        <strain evidence="7">cv. AP13</strain>
    </source>
</reference>
<dbReference type="AlphaFoldDB" id="A0A8T0XR32"/>
<dbReference type="GO" id="GO:0005634">
    <property type="term" value="C:nucleus"/>
    <property type="evidence" value="ECO:0007669"/>
    <property type="project" value="TreeGrafter"/>
</dbReference>
<comment type="similarity">
    <text evidence="1">Belongs to the peptidase C48 family.</text>
</comment>
<feature type="non-terminal residue" evidence="6">
    <location>
        <position position="227"/>
    </location>
</feature>
<evidence type="ECO:0000256" key="3">
    <source>
        <dbReference type="ARBA" id="ARBA00022801"/>
    </source>
</evidence>
<keyword evidence="3" id="KW-0378">Hydrolase</keyword>
<evidence type="ECO:0000259" key="5">
    <source>
        <dbReference type="PROSITE" id="PS50600"/>
    </source>
</evidence>
<keyword evidence="7" id="KW-1185">Reference proteome</keyword>
<keyword evidence="2" id="KW-0645">Protease</keyword>
<name>A0A8T0XR32_PANVG</name>
<evidence type="ECO:0000256" key="4">
    <source>
        <dbReference type="ARBA" id="ARBA00022807"/>
    </source>
</evidence>
<dbReference type="PANTHER" id="PTHR12606">
    <property type="entry name" value="SENTRIN/SUMO-SPECIFIC PROTEASE"/>
    <property type="match status" value="1"/>
</dbReference>
<gene>
    <name evidence="6" type="ORF">PVAP13_1KG508739</name>
</gene>
<keyword evidence="4" id="KW-0788">Thiol protease</keyword>
<dbReference type="EMBL" id="CM029037">
    <property type="protein sequence ID" value="KAG2661525.1"/>
    <property type="molecule type" value="Genomic_DNA"/>
</dbReference>
<dbReference type="GO" id="GO:0016929">
    <property type="term" value="F:deSUMOylase activity"/>
    <property type="evidence" value="ECO:0007669"/>
    <property type="project" value="TreeGrafter"/>
</dbReference>
<proteinExistence type="inferred from homology"/>
<dbReference type="Pfam" id="PF02902">
    <property type="entry name" value="Peptidase_C48"/>
    <property type="match status" value="1"/>
</dbReference>
<dbReference type="Proteomes" id="UP000823388">
    <property type="component" value="Chromosome 1K"/>
</dbReference>
<evidence type="ECO:0000313" key="7">
    <source>
        <dbReference type="Proteomes" id="UP000823388"/>
    </source>
</evidence>
<dbReference type="GO" id="GO:0016926">
    <property type="term" value="P:protein desumoylation"/>
    <property type="evidence" value="ECO:0007669"/>
    <property type="project" value="TreeGrafter"/>
</dbReference>
<comment type="caution">
    <text evidence="6">The sequence shown here is derived from an EMBL/GenBank/DDBJ whole genome shotgun (WGS) entry which is preliminary data.</text>
</comment>
<sequence>MLKRSGGSTYLEDPLVRVFLKRDGDEEQTMENHYPNYEKREKTSLDERVLTYLKREMVSIPLNINQVHWYLAVVNAKKHQIQVLDSLGTMLGRKELELTIFGLEREINFVLRRFNLEEVEYRKWPDVKVTTWRVKEIIRNKPQTDGCSCGLFLINYMEYWTGDALSDNVNQDDMTEFRPKLAAILLLSEANIRKGCPYLAIDVVGSPNDVVEIENPMTIDDTPAKTT</sequence>
<evidence type="ECO:0000313" key="6">
    <source>
        <dbReference type="EMBL" id="KAG2661525.1"/>
    </source>
</evidence>
<evidence type="ECO:0000256" key="2">
    <source>
        <dbReference type="ARBA" id="ARBA00022670"/>
    </source>
</evidence>
<dbReference type="GO" id="GO:0006508">
    <property type="term" value="P:proteolysis"/>
    <property type="evidence" value="ECO:0007669"/>
    <property type="project" value="UniProtKB-KW"/>
</dbReference>
<dbReference type="InterPro" id="IPR038765">
    <property type="entry name" value="Papain-like_cys_pep_sf"/>
</dbReference>